<dbReference type="PATRIC" id="fig|1395516.4.peg.3913"/>
<feature type="transmembrane region" description="Helical" evidence="1">
    <location>
        <begin position="598"/>
        <end position="615"/>
    </location>
</feature>
<dbReference type="EMBL" id="AYMZ01000008">
    <property type="protein sequence ID" value="ETF06871.1"/>
    <property type="molecule type" value="Genomic_DNA"/>
</dbReference>
<feature type="transmembrane region" description="Helical" evidence="1">
    <location>
        <begin position="504"/>
        <end position="523"/>
    </location>
</feature>
<evidence type="ECO:0000313" key="3">
    <source>
        <dbReference type="Proteomes" id="UP000024771"/>
    </source>
</evidence>
<feature type="transmembrane region" description="Helical" evidence="1">
    <location>
        <begin position="168"/>
        <end position="189"/>
    </location>
</feature>
<dbReference type="Proteomes" id="UP000024771">
    <property type="component" value="Chromosome"/>
</dbReference>
<keyword evidence="1" id="KW-1133">Transmembrane helix</keyword>
<evidence type="ECO:0000313" key="2">
    <source>
        <dbReference type="EMBL" id="ETF06871.1"/>
    </source>
</evidence>
<feature type="transmembrane region" description="Helical" evidence="1">
    <location>
        <begin position="318"/>
        <end position="335"/>
    </location>
</feature>
<feature type="transmembrane region" description="Helical" evidence="1">
    <location>
        <begin position="21"/>
        <end position="39"/>
    </location>
</feature>
<proteinExistence type="predicted"/>
<name>V8R426_9PSED</name>
<feature type="transmembrane region" description="Helical" evidence="1">
    <location>
        <begin position="388"/>
        <end position="406"/>
    </location>
</feature>
<feature type="transmembrane region" description="Helical" evidence="1">
    <location>
        <begin position="477"/>
        <end position="497"/>
    </location>
</feature>
<dbReference type="HOGENOM" id="CLU_330889_0_0_6"/>
<reference evidence="2 3" key="1">
    <citation type="journal article" date="2014" name="Genome Announc.">
        <title>Draft Genome Sequence of Pseudomonas moraviensis R28-S.</title>
        <authorList>
            <person name="Hunter S.S."/>
            <person name="Yano H."/>
            <person name="Loftie-Eaton W."/>
            <person name="Hughes J."/>
            <person name="De Gelder L."/>
            <person name="Stragier P."/>
            <person name="De Vos P."/>
            <person name="Settles M.L."/>
            <person name="Top E.M."/>
        </authorList>
    </citation>
    <scope>NUCLEOTIDE SEQUENCE [LARGE SCALE GENOMIC DNA]</scope>
    <source>
        <strain evidence="3">R28</strain>
    </source>
</reference>
<dbReference type="RefSeq" id="WP_024013858.1">
    <property type="nucleotide sequence ID" value="NZ_CM002330.1"/>
</dbReference>
<feature type="transmembrane region" description="Helical" evidence="1">
    <location>
        <begin position="622"/>
        <end position="639"/>
    </location>
</feature>
<feature type="transmembrane region" description="Helical" evidence="1">
    <location>
        <begin position="574"/>
        <end position="592"/>
    </location>
</feature>
<feature type="transmembrane region" description="Helical" evidence="1">
    <location>
        <begin position="413"/>
        <end position="433"/>
    </location>
</feature>
<accession>V8R426</accession>
<keyword evidence="1" id="KW-0472">Membrane</keyword>
<evidence type="ECO:0008006" key="4">
    <source>
        <dbReference type="Google" id="ProtNLM"/>
    </source>
</evidence>
<feature type="transmembrane region" description="Helical" evidence="1">
    <location>
        <begin position="289"/>
        <end position="311"/>
    </location>
</feature>
<gene>
    <name evidence="2" type="ORF">PMO01_19265</name>
</gene>
<feature type="transmembrane region" description="Helical" evidence="1">
    <location>
        <begin position="543"/>
        <end position="562"/>
    </location>
</feature>
<feature type="transmembrane region" description="Helical" evidence="1">
    <location>
        <begin position="264"/>
        <end position="283"/>
    </location>
</feature>
<feature type="transmembrane region" description="Helical" evidence="1">
    <location>
        <begin position="201"/>
        <end position="218"/>
    </location>
</feature>
<dbReference type="eggNOG" id="COG4485">
    <property type="taxonomic scope" value="Bacteria"/>
</dbReference>
<sequence>MNAFFRSYILQKKTLAEYSRGILILSILFSFMIFVSPFSRPVFNIDVVSSVSGVSQIFFNDGISYSEGNSLQLDVKKGDNRLAYPLSIVASPVRWDPFNSPGSVEVRGTNVTIFGVELMSGGMSFKPLNQIERIDSASGKTLIDMHADAFDPELELHFDVSPLSKARALLSVVAGVVAALLVFLLIHFAKELSSLFRSLPSWLFVIALFACLNLYVFYDHVFGQNVFPWDFSITYHAVPNYWLTSLQSGQFPLWVPFQGMGYPLLMNMQSGLFYLPNYFFYVFDVPYTVHAAVVFQVAHVFFAGVGAYVLLRKGGHDVLTATIGGVAYNLFGGFFCNSEHLDIVRSFVFLPWIFAGLVDLMKNGIKPFPVIILPLMLLFQWTGGYPGVSISMLFISFVLIFVSAVARECSWKHFVIGGALMMSGVIMASPAFFPVLMLKGEIARSSEAGSLAKTFVSPVNLTSLMQRIDYAGLPNDISMRSLHILIIPFVFIFFVNMGIFKRNLGMAAVACCALLMAMGGWAFDIAVKLFPPLGYSRFPSADYRGFIALALIYFAMLGYQEYKASSFGVVKDRLIRFVIFGVLTYFVVDPLLANQDTFVFSLVMILWVIVALCIHRLKLSPLIIFVLFFSIQVADFIRIEAGQVYWNSLETGEKHSRKFGSLETPAKLLTQRIEGLDTRAERSDEFRGYVYGYQGYLTGIYMVGDYSGPMQFLRQRYIMDNPYLLTYAKKAWTPVLFKAQPGAEEAITAIKSQNNAGDERVRLTLYKPNQIKYVVKSDSGFAFLENETYFPGWTMTLENGVEIQAKDIHGFRYWEMPAGNYKAVAKFEMPYFRTATLLAICGVISYLLGVMCLFVLRKKEPRQSAA</sequence>
<dbReference type="AlphaFoldDB" id="V8R426"/>
<organism evidence="2 3">
    <name type="scientific">Pseudomonas moraviensis R28-S</name>
    <dbReference type="NCBI Taxonomy" id="1395516"/>
    <lineage>
        <taxon>Bacteria</taxon>
        <taxon>Pseudomonadati</taxon>
        <taxon>Pseudomonadota</taxon>
        <taxon>Gammaproteobacteria</taxon>
        <taxon>Pseudomonadales</taxon>
        <taxon>Pseudomonadaceae</taxon>
        <taxon>Pseudomonas</taxon>
    </lineage>
</organism>
<feature type="transmembrane region" description="Helical" evidence="1">
    <location>
        <begin position="341"/>
        <end position="358"/>
    </location>
</feature>
<keyword evidence="1" id="KW-0812">Transmembrane</keyword>
<comment type="caution">
    <text evidence="2">The sequence shown here is derived from an EMBL/GenBank/DDBJ whole genome shotgun (WGS) entry which is preliminary data.</text>
</comment>
<feature type="transmembrane region" description="Helical" evidence="1">
    <location>
        <begin position="835"/>
        <end position="856"/>
    </location>
</feature>
<protein>
    <recommendedName>
        <fullName evidence="4">Bacterial membrane protein YfhO</fullName>
    </recommendedName>
</protein>
<evidence type="ECO:0000256" key="1">
    <source>
        <dbReference type="SAM" id="Phobius"/>
    </source>
</evidence>